<dbReference type="InterPro" id="IPR017452">
    <property type="entry name" value="GPCR_Rhodpsn_7TM"/>
</dbReference>
<organism evidence="11 12">
    <name type="scientific">Periophthalmus magnuspinnatus</name>
    <dbReference type="NCBI Taxonomy" id="409849"/>
    <lineage>
        <taxon>Eukaryota</taxon>
        <taxon>Metazoa</taxon>
        <taxon>Chordata</taxon>
        <taxon>Craniata</taxon>
        <taxon>Vertebrata</taxon>
        <taxon>Euteleostomi</taxon>
        <taxon>Actinopterygii</taxon>
        <taxon>Neopterygii</taxon>
        <taxon>Teleostei</taxon>
        <taxon>Neoteleostei</taxon>
        <taxon>Acanthomorphata</taxon>
        <taxon>Gobiaria</taxon>
        <taxon>Gobiiformes</taxon>
        <taxon>Gobioidei</taxon>
        <taxon>Gobiidae</taxon>
        <taxon>Oxudercinae</taxon>
        <taxon>Periophthalmus</taxon>
    </lineage>
</organism>
<feature type="transmembrane region" description="Helical" evidence="9">
    <location>
        <begin position="27"/>
        <end position="50"/>
    </location>
</feature>
<feature type="transmembrane region" description="Helical" evidence="9">
    <location>
        <begin position="134"/>
        <end position="154"/>
    </location>
</feature>
<keyword evidence="2 9" id="KW-0812">Transmembrane</keyword>
<evidence type="ECO:0000256" key="9">
    <source>
        <dbReference type="SAM" id="Phobius"/>
    </source>
</evidence>
<sequence length="292" mass="33696">MGNMVRQCSMCMNTTSSECKVDTLQGVGYTLLFIPGILLHIAAFCAFRLCSWTDTHIYMFNLALADSTLILFLPFRIYDAFRCLPKNSLCMFLFNFHFLNMYASILTTAAVSVHRYLAVRFPMQARSWSRKKETAIAVCFIIWGLLITVCAVFREENSPDKLWTCYERRKDKPLSLVFILLLLLLGYFLPLLTIVFCSSQIIYILFKLNDETQEKKGIIGIVTANLVVFVVCFTPINVSYIVNYLSKPPADWQCRPMLAHTYLIVSEWIASTNCCFDSISYYFLLKHFYSQQ</sequence>
<feature type="transmembrane region" description="Helical" evidence="9">
    <location>
        <begin position="174"/>
        <end position="206"/>
    </location>
</feature>
<reference evidence="11" key="2">
    <citation type="submission" date="2025-09" db="UniProtKB">
        <authorList>
            <consortium name="Ensembl"/>
        </authorList>
    </citation>
    <scope>IDENTIFICATION</scope>
</reference>
<evidence type="ECO:0000256" key="8">
    <source>
        <dbReference type="ARBA" id="ARBA00023224"/>
    </source>
</evidence>
<dbReference type="GO" id="GO:0004930">
    <property type="term" value="F:G protein-coupled receptor activity"/>
    <property type="evidence" value="ECO:0007669"/>
    <property type="project" value="UniProtKB-KW"/>
</dbReference>
<evidence type="ECO:0000313" key="12">
    <source>
        <dbReference type="Proteomes" id="UP000261520"/>
    </source>
</evidence>
<evidence type="ECO:0000256" key="2">
    <source>
        <dbReference type="ARBA" id="ARBA00022692"/>
    </source>
</evidence>
<protein>
    <recommendedName>
        <fullName evidence="10">G-protein coupled receptors family 1 profile domain-containing protein</fullName>
    </recommendedName>
</protein>
<dbReference type="InterPro" id="IPR000276">
    <property type="entry name" value="GPCR_Rhodpsn"/>
</dbReference>
<keyword evidence="5 9" id="KW-0472">Membrane</keyword>
<dbReference type="PANTHER" id="PTHR24232">
    <property type="entry name" value="G-PROTEIN COUPLED RECEPTOR"/>
    <property type="match status" value="1"/>
</dbReference>
<dbReference type="PROSITE" id="PS50262">
    <property type="entry name" value="G_PROTEIN_RECEP_F1_2"/>
    <property type="match status" value="1"/>
</dbReference>
<dbReference type="Gene3D" id="1.20.1070.10">
    <property type="entry name" value="Rhodopsin 7-helix transmembrane proteins"/>
    <property type="match status" value="1"/>
</dbReference>
<feature type="transmembrane region" description="Helical" evidence="9">
    <location>
        <begin position="92"/>
        <end position="113"/>
    </location>
</feature>
<dbReference type="Proteomes" id="UP000261520">
    <property type="component" value="Unplaced"/>
</dbReference>
<feature type="transmembrane region" description="Helical" evidence="9">
    <location>
        <begin position="262"/>
        <end position="284"/>
    </location>
</feature>
<keyword evidence="3 9" id="KW-1133">Transmembrane helix</keyword>
<keyword evidence="12" id="KW-1185">Reference proteome</keyword>
<dbReference type="STRING" id="409849.ENSPMGP00000003789"/>
<keyword evidence="8" id="KW-0807">Transducer</keyword>
<dbReference type="PRINTS" id="PR00237">
    <property type="entry name" value="GPCRRHODOPSN"/>
</dbReference>
<keyword evidence="7" id="KW-0325">Glycoprotein</keyword>
<dbReference type="GO" id="GO:0005886">
    <property type="term" value="C:plasma membrane"/>
    <property type="evidence" value="ECO:0007669"/>
    <property type="project" value="TreeGrafter"/>
</dbReference>
<feature type="domain" description="G-protein coupled receptors family 1 profile" evidence="10">
    <location>
        <begin position="36"/>
        <end position="281"/>
    </location>
</feature>
<evidence type="ECO:0000256" key="4">
    <source>
        <dbReference type="ARBA" id="ARBA00023040"/>
    </source>
</evidence>
<evidence type="ECO:0000256" key="6">
    <source>
        <dbReference type="ARBA" id="ARBA00023170"/>
    </source>
</evidence>
<reference evidence="11" key="1">
    <citation type="submission" date="2025-08" db="UniProtKB">
        <authorList>
            <consortium name="Ensembl"/>
        </authorList>
    </citation>
    <scope>IDENTIFICATION</scope>
</reference>
<evidence type="ECO:0000256" key="7">
    <source>
        <dbReference type="ARBA" id="ARBA00023180"/>
    </source>
</evidence>
<evidence type="ECO:0000256" key="3">
    <source>
        <dbReference type="ARBA" id="ARBA00022989"/>
    </source>
</evidence>
<evidence type="ECO:0000259" key="10">
    <source>
        <dbReference type="PROSITE" id="PS50262"/>
    </source>
</evidence>
<dbReference type="GO" id="GO:0035025">
    <property type="term" value="P:positive regulation of Rho protein signal transduction"/>
    <property type="evidence" value="ECO:0007669"/>
    <property type="project" value="TreeGrafter"/>
</dbReference>
<dbReference type="PANTHER" id="PTHR24232:SF101">
    <property type="entry name" value="G-PROTEIN COUPLED RECEPTOR 35-LIKE"/>
    <property type="match status" value="1"/>
</dbReference>
<evidence type="ECO:0000256" key="5">
    <source>
        <dbReference type="ARBA" id="ARBA00023136"/>
    </source>
</evidence>
<keyword evidence="4" id="KW-0297">G-protein coupled receptor</keyword>
<dbReference type="AlphaFoldDB" id="A0A3B3ZGU3"/>
<proteinExistence type="predicted"/>
<feature type="transmembrane region" description="Helical" evidence="9">
    <location>
        <begin position="57"/>
        <end position="77"/>
    </location>
</feature>
<evidence type="ECO:0000313" key="11">
    <source>
        <dbReference type="Ensembl" id="ENSPMGP00000003789.1"/>
    </source>
</evidence>
<dbReference type="SUPFAM" id="SSF81321">
    <property type="entry name" value="Family A G protein-coupled receptor-like"/>
    <property type="match status" value="1"/>
</dbReference>
<dbReference type="Pfam" id="PF00001">
    <property type="entry name" value="7tm_1"/>
    <property type="match status" value="1"/>
</dbReference>
<name>A0A3B3ZGU3_9GOBI</name>
<keyword evidence="6" id="KW-0675">Receptor</keyword>
<accession>A0A3B3ZGU3</accession>
<evidence type="ECO:0000256" key="1">
    <source>
        <dbReference type="ARBA" id="ARBA00004141"/>
    </source>
</evidence>
<dbReference type="Ensembl" id="ENSPMGT00000004032.1">
    <property type="protein sequence ID" value="ENSPMGP00000003789.1"/>
    <property type="gene ID" value="ENSPMGG00000003252.1"/>
</dbReference>
<feature type="transmembrane region" description="Helical" evidence="9">
    <location>
        <begin position="218"/>
        <end position="242"/>
    </location>
</feature>
<dbReference type="GO" id="GO:0007200">
    <property type="term" value="P:phospholipase C-activating G protein-coupled receptor signaling pathway"/>
    <property type="evidence" value="ECO:0007669"/>
    <property type="project" value="TreeGrafter"/>
</dbReference>
<comment type="subcellular location">
    <subcellularLocation>
        <location evidence="1">Membrane</location>
        <topology evidence="1">Multi-pass membrane protein</topology>
    </subcellularLocation>
</comment>